<evidence type="ECO:0000313" key="4">
    <source>
        <dbReference type="Proteomes" id="UP001196408"/>
    </source>
</evidence>
<evidence type="ECO:0000313" key="5">
    <source>
        <dbReference type="Proteomes" id="UP001197492"/>
    </source>
</evidence>
<comment type="similarity">
    <text evidence="1">Belongs to the UPF0473 family.</text>
</comment>
<dbReference type="EMBL" id="JAHOEF010000014">
    <property type="protein sequence ID" value="MBV3382279.1"/>
    <property type="molecule type" value="Genomic_DNA"/>
</dbReference>
<sequence length="84" mass="9526">MKDTFVLDVDGEEVTCEVILGFTDDATGKEYIIYTDNSSDEDDQLNIYASQVDPEDADNILPIETEEEYAFVQEVLDSMMSEEE</sequence>
<evidence type="ECO:0000313" key="3">
    <source>
        <dbReference type="EMBL" id="MBV3392337.1"/>
    </source>
</evidence>
<dbReference type="Pfam" id="PF06949">
    <property type="entry name" value="DUF1292"/>
    <property type="match status" value="1"/>
</dbReference>
<reference evidence="2 5" key="1">
    <citation type="submission" date="2021-06" db="EMBL/GenBank/DDBJ databases">
        <title>Collection of gut derived symbiotic bacterial strains cultured from healthy donors.</title>
        <authorList>
            <person name="Lin H."/>
            <person name="Littmann E."/>
            <person name="Pamer E.G."/>
        </authorList>
    </citation>
    <scope>NUCLEOTIDE SEQUENCE</scope>
    <source>
        <strain evidence="3 5">MSK.21.70</strain>
        <strain evidence="2">MSK.21.82</strain>
    </source>
</reference>
<dbReference type="Proteomes" id="UP001196408">
    <property type="component" value="Unassembled WGS sequence"/>
</dbReference>
<dbReference type="GeneID" id="301324703"/>
<evidence type="ECO:0000313" key="2">
    <source>
        <dbReference type="EMBL" id="MBV3382279.1"/>
    </source>
</evidence>
<dbReference type="InterPro" id="IPR009711">
    <property type="entry name" value="UPF0473"/>
</dbReference>
<evidence type="ECO:0000256" key="1">
    <source>
        <dbReference type="ARBA" id="ARBA00008439"/>
    </source>
</evidence>
<dbReference type="PANTHER" id="PTHR40066">
    <property type="entry name" value="UPF0473 PROTEIN CBO2561/CLC_2432"/>
    <property type="match status" value="1"/>
</dbReference>
<dbReference type="PANTHER" id="PTHR40066:SF1">
    <property type="entry name" value="UPF0473 PROTEIN CBO2561_CLC_2432"/>
    <property type="match status" value="1"/>
</dbReference>
<dbReference type="EMBL" id="JAHOEL010000015">
    <property type="protein sequence ID" value="MBV3392337.1"/>
    <property type="molecule type" value="Genomic_DNA"/>
</dbReference>
<accession>A0AAW4MSH8</accession>
<gene>
    <name evidence="2" type="ORF">KSV97_03345</name>
    <name evidence="3" type="ORF">KSW06_03525</name>
</gene>
<keyword evidence="5" id="KW-1185">Reference proteome</keyword>
<name>A0AAW4MSH8_9FIRM</name>
<dbReference type="Proteomes" id="UP001197492">
    <property type="component" value="Unassembled WGS sequence"/>
</dbReference>
<protein>
    <submittedName>
        <fullName evidence="2">DUF1292 domain-containing protein</fullName>
    </submittedName>
</protein>
<dbReference type="RefSeq" id="WP_022425478.1">
    <property type="nucleotide sequence ID" value="NZ_JAHOEB010000015.1"/>
</dbReference>
<proteinExistence type="inferred from homology"/>
<organism evidence="2 4">
    <name type="scientific">Catenibacterium mitsuokai</name>
    <dbReference type="NCBI Taxonomy" id="100886"/>
    <lineage>
        <taxon>Bacteria</taxon>
        <taxon>Bacillati</taxon>
        <taxon>Bacillota</taxon>
        <taxon>Erysipelotrichia</taxon>
        <taxon>Erysipelotrichales</taxon>
        <taxon>Coprobacillaceae</taxon>
        <taxon>Catenibacterium</taxon>
    </lineage>
</organism>
<comment type="caution">
    <text evidence="2">The sequence shown here is derived from an EMBL/GenBank/DDBJ whole genome shotgun (WGS) entry which is preliminary data.</text>
</comment>
<dbReference type="AlphaFoldDB" id="A0AAW4MSH8"/>